<dbReference type="PROSITE" id="PS51782">
    <property type="entry name" value="LYSM"/>
    <property type="match status" value="1"/>
</dbReference>
<dbReference type="CDD" id="cd00118">
    <property type="entry name" value="LysM"/>
    <property type="match status" value="1"/>
</dbReference>
<organism evidence="4 5">
    <name type="scientific">Nocardioides mangrovicus</name>
    <dbReference type="NCBI Taxonomy" id="2478913"/>
    <lineage>
        <taxon>Bacteria</taxon>
        <taxon>Bacillati</taxon>
        <taxon>Actinomycetota</taxon>
        <taxon>Actinomycetes</taxon>
        <taxon>Propionibacteriales</taxon>
        <taxon>Nocardioidaceae</taxon>
        <taxon>Nocardioides</taxon>
    </lineage>
</organism>
<gene>
    <name evidence="4" type="ORF">D9V37_09380</name>
</gene>
<dbReference type="Pfam" id="PF01476">
    <property type="entry name" value="LysM"/>
    <property type="match status" value="1"/>
</dbReference>
<dbReference type="EMBL" id="RDBE01000006">
    <property type="protein sequence ID" value="RLV50062.1"/>
    <property type="molecule type" value="Genomic_DNA"/>
</dbReference>
<evidence type="ECO:0000256" key="2">
    <source>
        <dbReference type="SAM" id="Phobius"/>
    </source>
</evidence>
<keyword evidence="2" id="KW-0812">Transmembrane</keyword>
<evidence type="ECO:0000313" key="5">
    <source>
        <dbReference type="Proteomes" id="UP000281708"/>
    </source>
</evidence>
<feature type="compositionally biased region" description="Basic residues" evidence="1">
    <location>
        <begin position="26"/>
        <end position="35"/>
    </location>
</feature>
<dbReference type="RefSeq" id="WP_121805826.1">
    <property type="nucleotide sequence ID" value="NZ_RDBE01000006.1"/>
</dbReference>
<feature type="domain" description="LysM" evidence="3">
    <location>
        <begin position="83"/>
        <end position="132"/>
    </location>
</feature>
<comment type="caution">
    <text evidence="4">The sequence shown here is derived from an EMBL/GenBank/DDBJ whole genome shotgun (WGS) entry which is preliminary data.</text>
</comment>
<proteinExistence type="predicted"/>
<dbReference type="OrthoDB" id="5084290at2"/>
<keyword evidence="2" id="KW-0472">Membrane</keyword>
<evidence type="ECO:0000313" key="4">
    <source>
        <dbReference type="EMBL" id="RLV50062.1"/>
    </source>
</evidence>
<dbReference type="Proteomes" id="UP000281708">
    <property type="component" value="Unassembled WGS sequence"/>
</dbReference>
<dbReference type="InterPro" id="IPR036779">
    <property type="entry name" value="LysM_dom_sf"/>
</dbReference>
<feature type="transmembrane region" description="Helical" evidence="2">
    <location>
        <begin position="47"/>
        <end position="70"/>
    </location>
</feature>
<name>A0A3L8P4V7_9ACTN</name>
<keyword evidence="2" id="KW-1133">Transmembrane helix</keyword>
<protein>
    <submittedName>
        <fullName evidence="4">LysM peptidoglycan-binding domain-containing protein</fullName>
    </submittedName>
</protein>
<sequence length="134" mass="14314">MSTLSLSPSFVRTPATVTAQPDRQPGRRPRRRAASARLTRLTRRGRVVVVLSFLLAALVLTTALGGWAAATHDVVGGHTHAVRVVTVQPGDTLYDIAGRVARPGQVADMVHRIQELNALPGSTVQVGQQLAIPR</sequence>
<feature type="compositionally biased region" description="Polar residues" evidence="1">
    <location>
        <begin position="1"/>
        <end position="21"/>
    </location>
</feature>
<keyword evidence="5" id="KW-1185">Reference proteome</keyword>
<dbReference type="SUPFAM" id="SSF54106">
    <property type="entry name" value="LysM domain"/>
    <property type="match status" value="1"/>
</dbReference>
<dbReference type="SMART" id="SM00257">
    <property type="entry name" value="LysM"/>
    <property type="match status" value="1"/>
</dbReference>
<accession>A0A3L8P4V7</accession>
<dbReference type="AlphaFoldDB" id="A0A3L8P4V7"/>
<evidence type="ECO:0000259" key="3">
    <source>
        <dbReference type="PROSITE" id="PS51782"/>
    </source>
</evidence>
<reference evidence="4 5" key="1">
    <citation type="submission" date="2018-10" db="EMBL/GenBank/DDBJ databases">
        <title>Marmoricola sp. 4Q3S-7 whole genome shotgun sequence.</title>
        <authorList>
            <person name="Li F."/>
        </authorList>
    </citation>
    <scope>NUCLEOTIDE SEQUENCE [LARGE SCALE GENOMIC DNA]</scope>
    <source>
        <strain evidence="4 5">4Q3S-7</strain>
    </source>
</reference>
<evidence type="ECO:0000256" key="1">
    <source>
        <dbReference type="SAM" id="MobiDB-lite"/>
    </source>
</evidence>
<dbReference type="Gene3D" id="3.10.350.10">
    <property type="entry name" value="LysM domain"/>
    <property type="match status" value="1"/>
</dbReference>
<dbReference type="InterPro" id="IPR018392">
    <property type="entry name" value="LysM"/>
</dbReference>
<feature type="region of interest" description="Disordered" evidence="1">
    <location>
        <begin position="1"/>
        <end position="35"/>
    </location>
</feature>